<protein>
    <recommendedName>
        <fullName evidence="4">Hydroxyproline-rich glyco protein</fullName>
    </recommendedName>
</protein>
<name>A0AAN6NEX4_9PEZI</name>
<evidence type="ECO:0000256" key="1">
    <source>
        <dbReference type="SAM" id="MobiDB-lite"/>
    </source>
</evidence>
<evidence type="ECO:0000313" key="2">
    <source>
        <dbReference type="EMBL" id="KAK3944530.1"/>
    </source>
</evidence>
<reference evidence="3" key="1">
    <citation type="journal article" date="2023" name="Mol. Phylogenet. Evol.">
        <title>Genome-scale phylogeny and comparative genomics of the fungal order Sordariales.</title>
        <authorList>
            <person name="Hensen N."/>
            <person name="Bonometti L."/>
            <person name="Westerberg I."/>
            <person name="Brannstrom I.O."/>
            <person name="Guillou S."/>
            <person name="Cros-Aarteil S."/>
            <person name="Calhoun S."/>
            <person name="Haridas S."/>
            <person name="Kuo A."/>
            <person name="Mondo S."/>
            <person name="Pangilinan J."/>
            <person name="Riley R."/>
            <person name="LaButti K."/>
            <person name="Andreopoulos B."/>
            <person name="Lipzen A."/>
            <person name="Chen C."/>
            <person name="Yan M."/>
            <person name="Daum C."/>
            <person name="Ng V."/>
            <person name="Clum A."/>
            <person name="Steindorff A."/>
            <person name="Ohm R.A."/>
            <person name="Martin F."/>
            <person name="Silar P."/>
            <person name="Natvig D.O."/>
            <person name="Lalanne C."/>
            <person name="Gautier V."/>
            <person name="Ament-Velasquez S.L."/>
            <person name="Kruys A."/>
            <person name="Hutchinson M.I."/>
            <person name="Powell A.J."/>
            <person name="Barry K."/>
            <person name="Miller A.N."/>
            <person name="Grigoriev I.V."/>
            <person name="Debuchy R."/>
            <person name="Gladieux P."/>
            <person name="Hiltunen Thoren M."/>
            <person name="Johannesson H."/>
        </authorList>
    </citation>
    <scope>NUCLEOTIDE SEQUENCE [LARGE SCALE GENOMIC DNA]</scope>
    <source>
        <strain evidence="3">CBS 340.73</strain>
    </source>
</reference>
<proteinExistence type="predicted"/>
<comment type="caution">
    <text evidence="2">The sequence shown here is derived from an EMBL/GenBank/DDBJ whole genome shotgun (WGS) entry which is preliminary data.</text>
</comment>
<dbReference type="Proteomes" id="UP001303473">
    <property type="component" value="Unassembled WGS sequence"/>
</dbReference>
<gene>
    <name evidence="2" type="ORF">QBC46DRAFT_374571</name>
</gene>
<evidence type="ECO:0008006" key="4">
    <source>
        <dbReference type="Google" id="ProtNLM"/>
    </source>
</evidence>
<accession>A0AAN6NEX4</accession>
<evidence type="ECO:0000313" key="3">
    <source>
        <dbReference type="Proteomes" id="UP001303473"/>
    </source>
</evidence>
<keyword evidence="3" id="KW-1185">Reference proteome</keyword>
<sequence length="518" mass="58648">MEDSGGAQDGDPSDSSSSKERLGLEIIDIVSDGDVLLDVTFETSKETLRAAKKAAAAAARPRPGQAQRNGVDDARPAMLKPKVRRGYRVHLDTLKRHSKYFNNLLGDTRFAEAKSILSAFERLSLRNVKPSEADPHDLPLVKIEEDDEATQSAGQETIFEDLLRILHGKDVITAPKSITMQYLAILAVMADRFDCVSPVSRYVNSGLKFKWPATQTRLSSAVRGTQEHSHPAALTKQGEETLRQKILVSWLLDQPLKMQAATRELIMYGSRKWASYAPDDEIEEDGDSAAWWDLPDNLEQELQYRRECVLNTIASIPRHFLQLYMSRGTRQCKLGYDSSSSCDSYQLGEMIKFLSNRKLLILVDFGTNSLDNLNTLGQFATVEIQHLVSLLKNCPSYQIDKNHTNCGLRTRILPVLEYMQAMMSSNAVAISRASWKKDRESTSWFPNAEGSLNGRVRQKEIFRFTRAMAGDQRFRYENMMATDRLARELFTAEEWNWTADESAGAEEEQQRFTPRLKF</sequence>
<dbReference type="AlphaFoldDB" id="A0AAN6NEX4"/>
<dbReference type="EMBL" id="MU853759">
    <property type="protein sequence ID" value="KAK3944530.1"/>
    <property type="molecule type" value="Genomic_DNA"/>
</dbReference>
<organism evidence="2 3">
    <name type="scientific">Diplogelasinospora grovesii</name>
    <dbReference type="NCBI Taxonomy" id="303347"/>
    <lineage>
        <taxon>Eukaryota</taxon>
        <taxon>Fungi</taxon>
        <taxon>Dikarya</taxon>
        <taxon>Ascomycota</taxon>
        <taxon>Pezizomycotina</taxon>
        <taxon>Sordariomycetes</taxon>
        <taxon>Sordariomycetidae</taxon>
        <taxon>Sordariales</taxon>
        <taxon>Diplogelasinosporaceae</taxon>
        <taxon>Diplogelasinospora</taxon>
    </lineage>
</organism>
<feature type="region of interest" description="Disordered" evidence="1">
    <location>
        <begin position="1"/>
        <end position="21"/>
    </location>
</feature>